<evidence type="ECO:0000256" key="3">
    <source>
        <dbReference type="SAM" id="SignalP"/>
    </source>
</evidence>
<sequence>MRGIHIVGIIVALAVAVAESLKCMQCHSWEKSCDNITSTECIPDSNSCLSSLVNSSLGGDIRLYQKMSCSAENCTEETNTTAFTVHVSDDGRFHFASQCCQGKECGNASNSLDAPLKNTVSNTECPACHGPNETTCSETTRKCYKDERCVYLLAQFENDTMSKNLVLKGCSDISNSICQFLNGGNKTLGGVIFQKFECANPKFSSTTNHKASLFSLAFASLLLLGLLL</sequence>
<keyword evidence="5" id="KW-1185">Reference proteome</keyword>
<dbReference type="CDD" id="cd23568">
    <property type="entry name" value="TFP_LU_ECD_LYPD8_rpt1"/>
    <property type="match status" value="1"/>
</dbReference>
<feature type="signal peptide" evidence="3">
    <location>
        <begin position="1"/>
        <end position="20"/>
    </location>
</feature>
<reference evidence="6" key="1">
    <citation type="submission" date="2025-08" db="UniProtKB">
        <authorList>
            <consortium name="RefSeq"/>
        </authorList>
    </citation>
    <scope>IDENTIFICATION</scope>
</reference>
<dbReference type="OMA" id="FHFASQC"/>
<dbReference type="GeneID" id="103259215"/>
<dbReference type="Proteomes" id="UP000189704">
    <property type="component" value="Unplaced"/>
</dbReference>
<name>A0A1U7TF82_CARSF</name>
<dbReference type="Gene3D" id="2.10.60.10">
    <property type="entry name" value="CD59"/>
    <property type="match status" value="1"/>
</dbReference>
<dbReference type="OrthoDB" id="9838086at2759"/>
<dbReference type="RefSeq" id="XP_008055068.1">
    <property type="nucleotide sequence ID" value="XM_008056877.1"/>
</dbReference>
<dbReference type="PANTHER" id="PTHR20914:SF2">
    <property type="entry name" value="LY6_PLAUR DOMAIN-CONTAINING PROTEIN 8"/>
    <property type="match status" value="1"/>
</dbReference>
<dbReference type="InterPro" id="IPR050918">
    <property type="entry name" value="CNF-like_PLA2_Inhibitor"/>
</dbReference>
<keyword evidence="2" id="KW-0964">Secreted</keyword>
<comment type="subcellular location">
    <subcellularLocation>
        <location evidence="1">Secreted</location>
    </subcellularLocation>
</comment>
<dbReference type="Pfam" id="PF00021">
    <property type="entry name" value="UPAR_LY6"/>
    <property type="match status" value="2"/>
</dbReference>
<dbReference type="KEGG" id="csyr:103259215"/>
<dbReference type="GO" id="GO:0005615">
    <property type="term" value="C:extracellular space"/>
    <property type="evidence" value="ECO:0007669"/>
    <property type="project" value="TreeGrafter"/>
</dbReference>
<evidence type="ECO:0000256" key="1">
    <source>
        <dbReference type="ARBA" id="ARBA00004613"/>
    </source>
</evidence>
<evidence type="ECO:0000313" key="6">
    <source>
        <dbReference type="RefSeq" id="XP_008055068.1"/>
    </source>
</evidence>
<organism evidence="5 6">
    <name type="scientific">Carlito syrichta</name>
    <name type="common">Philippine tarsier</name>
    <name type="synonym">Tarsius syrichta</name>
    <dbReference type="NCBI Taxonomy" id="1868482"/>
    <lineage>
        <taxon>Eukaryota</taxon>
        <taxon>Metazoa</taxon>
        <taxon>Chordata</taxon>
        <taxon>Craniata</taxon>
        <taxon>Vertebrata</taxon>
        <taxon>Euteleostomi</taxon>
        <taxon>Mammalia</taxon>
        <taxon>Eutheria</taxon>
        <taxon>Euarchontoglires</taxon>
        <taxon>Primates</taxon>
        <taxon>Haplorrhini</taxon>
        <taxon>Tarsiiformes</taxon>
        <taxon>Tarsiidae</taxon>
        <taxon>Carlito</taxon>
    </lineage>
</organism>
<dbReference type="InterPro" id="IPR045860">
    <property type="entry name" value="Snake_toxin-like_sf"/>
</dbReference>
<evidence type="ECO:0000313" key="5">
    <source>
        <dbReference type="Proteomes" id="UP000189704"/>
    </source>
</evidence>
<dbReference type="AlphaFoldDB" id="A0A1U7TF82"/>
<dbReference type="GO" id="GO:0050829">
    <property type="term" value="P:defense response to Gram-negative bacterium"/>
    <property type="evidence" value="ECO:0007669"/>
    <property type="project" value="TreeGrafter"/>
</dbReference>
<dbReference type="PANTHER" id="PTHR20914">
    <property type="entry name" value="LY6/PLAUR DOMAIN-CONTAINING PROTEIN 8"/>
    <property type="match status" value="1"/>
</dbReference>
<dbReference type="STRING" id="1868482.ENSTSYP00000021476"/>
<feature type="domain" description="UPAR/Ly6" evidence="4">
    <location>
        <begin position="20"/>
        <end position="105"/>
    </location>
</feature>
<feature type="chain" id="PRO_5010520986" evidence="3">
    <location>
        <begin position="21"/>
        <end position="228"/>
    </location>
</feature>
<evidence type="ECO:0000256" key="2">
    <source>
        <dbReference type="ARBA" id="ARBA00022525"/>
    </source>
</evidence>
<keyword evidence="3" id="KW-0732">Signal</keyword>
<accession>A0A1U7TF82</accession>
<dbReference type="CDD" id="cd23569">
    <property type="entry name" value="TFP_LU_ECD_LYPD8_rpt2"/>
    <property type="match status" value="1"/>
</dbReference>
<dbReference type="CTD" id="646627"/>
<dbReference type="InterPro" id="IPR016054">
    <property type="entry name" value="LY6_UPA_recep-like"/>
</dbReference>
<feature type="domain" description="UPAR/Ly6" evidence="4">
    <location>
        <begin position="122"/>
        <end position="187"/>
    </location>
</feature>
<evidence type="ECO:0000259" key="4">
    <source>
        <dbReference type="Pfam" id="PF00021"/>
    </source>
</evidence>
<protein>
    <submittedName>
        <fullName evidence="6">Ly6/PLAUR domain-containing protein 8</fullName>
    </submittedName>
</protein>
<proteinExistence type="predicted"/>
<gene>
    <name evidence="6" type="primary">LYPD8</name>
</gene>